<name>A0A0A9CCG8_ARUDO</name>
<sequence>MDPGENNICKQREINCKRRDSREEGGLMRETQVNIIQKSSLIYDGQLSCRFEKKIIQKD</sequence>
<accession>A0A0A9CCG8</accession>
<evidence type="ECO:0000313" key="1">
    <source>
        <dbReference type="EMBL" id="JAD69187.1"/>
    </source>
</evidence>
<dbReference type="EMBL" id="GBRH01228708">
    <property type="protein sequence ID" value="JAD69187.1"/>
    <property type="molecule type" value="Transcribed_RNA"/>
</dbReference>
<reference evidence="1" key="1">
    <citation type="submission" date="2014-09" db="EMBL/GenBank/DDBJ databases">
        <authorList>
            <person name="Magalhaes I.L.F."/>
            <person name="Oliveira U."/>
            <person name="Santos F.R."/>
            <person name="Vidigal T.H.D.A."/>
            <person name="Brescovit A.D."/>
            <person name="Santos A.J."/>
        </authorList>
    </citation>
    <scope>NUCLEOTIDE SEQUENCE</scope>
    <source>
        <tissue evidence="1">Shoot tissue taken approximately 20 cm above the soil surface</tissue>
    </source>
</reference>
<reference evidence="1" key="2">
    <citation type="journal article" date="2015" name="Data Brief">
        <title>Shoot transcriptome of the giant reed, Arundo donax.</title>
        <authorList>
            <person name="Barrero R.A."/>
            <person name="Guerrero F.D."/>
            <person name="Moolhuijzen P."/>
            <person name="Goolsby J.A."/>
            <person name="Tidwell J."/>
            <person name="Bellgard S.E."/>
            <person name="Bellgard M.I."/>
        </authorList>
    </citation>
    <scope>NUCLEOTIDE SEQUENCE</scope>
    <source>
        <tissue evidence="1">Shoot tissue taken approximately 20 cm above the soil surface</tissue>
    </source>
</reference>
<dbReference type="AlphaFoldDB" id="A0A0A9CCG8"/>
<proteinExistence type="predicted"/>
<organism evidence="1">
    <name type="scientific">Arundo donax</name>
    <name type="common">Giant reed</name>
    <name type="synonym">Donax arundinaceus</name>
    <dbReference type="NCBI Taxonomy" id="35708"/>
    <lineage>
        <taxon>Eukaryota</taxon>
        <taxon>Viridiplantae</taxon>
        <taxon>Streptophyta</taxon>
        <taxon>Embryophyta</taxon>
        <taxon>Tracheophyta</taxon>
        <taxon>Spermatophyta</taxon>
        <taxon>Magnoliopsida</taxon>
        <taxon>Liliopsida</taxon>
        <taxon>Poales</taxon>
        <taxon>Poaceae</taxon>
        <taxon>PACMAD clade</taxon>
        <taxon>Arundinoideae</taxon>
        <taxon>Arundineae</taxon>
        <taxon>Arundo</taxon>
    </lineage>
</organism>
<protein>
    <submittedName>
        <fullName evidence="1">Uncharacterized protein</fullName>
    </submittedName>
</protein>